<evidence type="ECO:0000313" key="3">
    <source>
        <dbReference type="Proteomes" id="UP001642409"/>
    </source>
</evidence>
<reference evidence="1" key="1">
    <citation type="submission" date="2023-06" db="EMBL/GenBank/DDBJ databases">
        <authorList>
            <person name="Kurt Z."/>
        </authorList>
    </citation>
    <scope>NUCLEOTIDE SEQUENCE</scope>
</reference>
<evidence type="ECO:0000313" key="2">
    <source>
        <dbReference type="EMBL" id="CAL5986524.1"/>
    </source>
</evidence>
<accession>A0AA86RP43</accession>
<gene>
    <name evidence="1" type="ORF">HINF_LOCUS63067</name>
    <name evidence="2" type="ORF">HINF_LOCUS9450</name>
</gene>
<dbReference type="AlphaFoldDB" id="A0AA86RP43"/>
<name>A0AA86RP43_9EUKA</name>
<evidence type="ECO:0000313" key="1">
    <source>
        <dbReference type="EMBL" id="CAI9975422.1"/>
    </source>
</evidence>
<dbReference type="Proteomes" id="UP001642409">
    <property type="component" value="Unassembled WGS sequence"/>
</dbReference>
<sequence>MYFKYHWALYYCKRKPGSFYLIFDDIQIVQTILHVKLKESENQNVLSNSEALSAQHLNFIFHNPITYNKIKAPFSAGKRTNHADSTEKGALTKIKDGMNPNKVNDLLSKHFYLLINM</sequence>
<keyword evidence="3" id="KW-1185">Reference proteome</keyword>
<proteinExistence type="predicted"/>
<dbReference type="EMBL" id="CAXDID020000020">
    <property type="protein sequence ID" value="CAL5986524.1"/>
    <property type="molecule type" value="Genomic_DNA"/>
</dbReference>
<organism evidence="1">
    <name type="scientific">Hexamita inflata</name>
    <dbReference type="NCBI Taxonomy" id="28002"/>
    <lineage>
        <taxon>Eukaryota</taxon>
        <taxon>Metamonada</taxon>
        <taxon>Diplomonadida</taxon>
        <taxon>Hexamitidae</taxon>
        <taxon>Hexamitinae</taxon>
        <taxon>Hexamita</taxon>
    </lineage>
</organism>
<comment type="caution">
    <text evidence="1">The sequence shown here is derived from an EMBL/GenBank/DDBJ whole genome shotgun (WGS) entry which is preliminary data.</text>
</comment>
<reference evidence="2 3" key="2">
    <citation type="submission" date="2024-07" db="EMBL/GenBank/DDBJ databases">
        <authorList>
            <person name="Akdeniz Z."/>
        </authorList>
    </citation>
    <scope>NUCLEOTIDE SEQUENCE [LARGE SCALE GENOMIC DNA]</scope>
</reference>
<protein>
    <submittedName>
        <fullName evidence="2">Hypothetical_protein</fullName>
    </submittedName>
</protein>
<dbReference type="EMBL" id="CATOUU010001169">
    <property type="protein sequence ID" value="CAI9975422.1"/>
    <property type="molecule type" value="Genomic_DNA"/>
</dbReference>